<dbReference type="EnsemblMetazoa" id="GPPI051451-RA">
    <property type="protein sequence ID" value="GPPI051451-PA"/>
    <property type="gene ID" value="GPPI051451"/>
</dbReference>
<reference evidence="1" key="2">
    <citation type="submission" date="2020-05" db="UniProtKB">
        <authorList>
            <consortium name="EnsemblMetazoa"/>
        </authorList>
    </citation>
    <scope>IDENTIFICATION</scope>
    <source>
        <strain evidence="1">IAEA</strain>
    </source>
</reference>
<protein>
    <submittedName>
        <fullName evidence="1">Uncharacterized protein</fullName>
    </submittedName>
</protein>
<evidence type="ECO:0000313" key="1">
    <source>
        <dbReference type="EnsemblMetazoa" id="GPPI051451-PA"/>
    </source>
</evidence>
<organism evidence="1 2">
    <name type="scientific">Glossina palpalis gambiensis</name>
    <dbReference type="NCBI Taxonomy" id="67801"/>
    <lineage>
        <taxon>Eukaryota</taxon>
        <taxon>Metazoa</taxon>
        <taxon>Ecdysozoa</taxon>
        <taxon>Arthropoda</taxon>
        <taxon>Hexapoda</taxon>
        <taxon>Insecta</taxon>
        <taxon>Pterygota</taxon>
        <taxon>Neoptera</taxon>
        <taxon>Endopterygota</taxon>
        <taxon>Diptera</taxon>
        <taxon>Brachycera</taxon>
        <taxon>Muscomorpha</taxon>
        <taxon>Hippoboscoidea</taxon>
        <taxon>Glossinidae</taxon>
        <taxon>Glossina</taxon>
    </lineage>
</organism>
<evidence type="ECO:0000313" key="2">
    <source>
        <dbReference type="Proteomes" id="UP000092460"/>
    </source>
</evidence>
<keyword evidence="2" id="KW-1185">Reference proteome</keyword>
<reference evidence="2" key="1">
    <citation type="submission" date="2015-01" db="EMBL/GenBank/DDBJ databases">
        <authorList>
            <person name="Aksoy S."/>
            <person name="Warren W."/>
            <person name="Wilson R.K."/>
        </authorList>
    </citation>
    <scope>NUCLEOTIDE SEQUENCE [LARGE SCALE GENOMIC DNA]</scope>
    <source>
        <strain evidence="2">IAEA</strain>
    </source>
</reference>
<name>A0A1B0C7M5_9MUSC</name>
<sequence length="131" mass="14971">LLNVKDPESFFCKFPGNTFYLRIGIIHHLTYPFMIIAKNFLTQRNLVESNHFAPMSIGNIIPESIGSIDQSKETPPTMLPQVERSTINPQYQSRKSKSPRICHSNHFEILLTSFHRYNAILEVVVVVVGKS</sequence>
<dbReference type="VEuPathDB" id="VectorBase:GPPI051451"/>
<dbReference type="EMBL" id="JXJN01029232">
    <property type="status" value="NOT_ANNOTATED_CDS"/>
    <property type="molecule type" value="Genomic_DNA"/>
</dbReference>
<proteinExistence type="predicted"/>
<accession>A0A1B0C7M5</accession>
<dbReference type="EMBL" id="JXJN01029233">
    <property type="status" value="NOT_ANNOTATED_CDS"/>
    <property type="molecule type" value="Genomic_DNA"/>
</dbReference>
<dbReference type="Proteomes" id="UP000092460">
    <property type="component" value="Unassembled WGS sequence"/>
</dbReference>
<dbReference type="AlphaFoldDB" id="A0A1B0C7M5"/>